<sequence>MSVADMNRLVTKLFCDSTSRYGGFRVPGDGEAQGIELLDDTLYRYNLEDATSLTPMTVQFYTDVTGLGEGLWKQELRVLRRVAALRHPALPEVVRGGHIDEAMTKDFGIHGCAFVVTRSGTNQLYDDSDTEYGMRAGLRAVVEYLQQHRQIAVAHFMALADALFLLHDLGIVHRNIWPGTVARTAGDDGGDQLMLSRFEMSSLLSNLLRSSLLDANERAEQARQLILTQGGDALAYFSPERIRFLLVKGARLEDHRSDIYGLGTMVAEWLTGPIPEELLVAVHAALATGPDLDALLAAARQINQHLISALRVLPSPLATLLSDMLAWDKPTARPSAAEVVGRLSDHYERLTVENDDSTGAPHLLVFMPGECRETLLKWELVDLDPATSQGRIETSEYILKDLKEARVLHMPGGAAQFAPGNNVEKMRAADQLLLGRHVAWFCRYYAPDLGFGRLGKPDERALLLAFPVRLDSARGRSLQVAVERAKKRRWAPEVEIVASDIHRTELSSWLDRSPSWKPILAAVHDAAPQTKAERDFTQAFDWLLQFRRTELEARQYPYIADGVGEQDRIVLRYDEERDRRWRFSSAMATAFANDRQLRPRMGDFFAGASNEDGSVTVSLRPDEDGAPARRVAFLGDCVDARNENVEVAAGQRSAAVPERGWISLSDDFGSWVALNREEHARWDMLSNRVLVDQLARPNGESPRRLTRTSAKEAVAEALSGTEPLFALQGPPGTGKTEVTSDAVVEFLKHEPGARVLVSTQSNFALDNIAERLLRKLGLLASHKPVADEKGDVVAVRATSARGESKVDQVVEPFLINQLAERKQHHVISEVRKQKDKETDGYTQALLADWAAVVQDSLPELIDRVHRAANLVFATCSTATPTALARSVAAETFDWVVIEEAAKAWPTELAIPLARGTRWALVGDHRQLPAHRRREVVRFLEWCSTSSDDDLKLHGERLDEYIKVFDLFGNLFQVTLEKTVVNPPRHTLQKQFRMRQAIGQVVSRAFYPVTPIQPDEHVDVTAEGLLSTGRDDTPVLRHPRTLANHAVVWLDTTGTTDCTDEPAWRNPGEVRIINELLETLRPQPHPKKDGYSEHPLAVLTPYRQQLDLLKSWGKIRPYASTIHAFQGREANVVVVSLVRDQQRGPSGQPSLSIGHLGEAELVNVLFSRAREHLVIVGSFRHFQHYGGARWADVCQLVNQFGKVVPVSQAADV</sequence>
<evidence type="ECO:0000313" key="8">
    <source>
        <dbReference type="Proteomes" id="UP000215223"/>
    </source>
</evidence>
<organism evidence="7 8">
    <name type="scientific">Amycolatopsis thailandensis</name>
    <dbReference type="NCBI Taxonomy" id="589330"/>
    <lineage>
        <taxon>Bacteria</taxon>
        <taxon>Bacillati</taxon>
        <taxon>Actinomycetota</taxon>
        <taxon>Actinomycetes</taxon>
        <taxon>Pseudonocardiales</taxon>
        <taxon>Pseudonocardiaceae</taxon>
        <taxon>Amycolatopsis</taxon>
    </lineage>
</organism>
<evidence type="ECO:0000256" key="4">
    <source>
        <dbReference type="ARBA" id="ARBA00022806"/>
    </source>
</evidence>
<keyword evidence="4" id="KW-0347">Helicase</keyword>
<evidence type="ECO:0000256" key="5">
    <source>
        <dbReference type="ARBA" id="ARBA00022840"/>
    </source>
</evidence>
<dbReference type="PANTHER" id="PTHR43788:SF8">
    <property type="entry name" value="DNA-BINDING PROTEIN SMUBP-2"/>
    <property type="match status" value="1"/>
</dbReference>
<evidence type="ECO:0000313" key="7">
    <source>
        <dbReference type="EMBL" id="OXM57457.1"/>
    </source>
</evidence>
<keyword evidence="5" id="KW-0067">ATP-binding</keyword>
<dbReference type="GO" id="GO:0016787">
    <property type="term" value="F:hydrolase activity"/>
    <property type="evidence" value="ECO:0007669"/>
    <property type="project" value="UniProtKB-KW"/>
</dbReference>
<keyword evidence="3" id="KW-0378">Hydrolase</keyword>
<reference evidence="7 8" key="1">
    <citation type="submission" date="2017-07" db="EMBL/GenBank/DDBJ databases">
        <title>Amycolatopsis thailandensis Genome sequencing and assembly.</title>
        <authorList>
            <person name="Kaur N."/>
            <person name="Mayilraj S."/>
        </authorList>
    </citation>
    <scope>NUCLEOTIDE SEQUENCE [LARGE SCALE GENOMIC DNA]</scope>
    <source>
        <strain evidence="7 8">JCM 16380</strain>
    </source>
</reference>
<dbReference type="SUPFAM" id="SSF56112">
    <property type="entry name" value="Protein kinase-like (PK-like)"/>
    <property type="match status" value="1"/>
</dbReference>
<accession>A0A229SEV4</accession>
<dbReference type="PANTHER" id="PTHR43788">
    <property type="entry name" value="DNA2/NAM7 HELICASE FAMILY MEMBER"/>
    <property type="match status" value="1"/>
</dbReference>
<dbReference type="CDD" id="cd18808">
    <property type="entry name" value="SF1_C_Upf1"/>
    <property type="match status" value="1"/>
</dbReference>
<proteinExistence type="inferred from homology"/>
<dbReference type="EMBL" id="NMQT01000024">
    <property type="protein sequence ID" value="OXM57457.1"/>
    <property type="molecule type" value="Genomic_DNA"/>
</dbReference>
<dbReference type="InterPro" id="IPR011009">
    <property type="entry name" value="Kinase-like_dom_sf"/>
</dbReference>
<dbReference type="InterPro" id="IPR047187">
    <property type="entry name" value="SF1_C_Upf1"/>
</dbReference>
<evidence type="ECO:0000256" key="1">
    <source>
        <dbReference type="ARBA" id="ARBA00007913"/>
    </source>
</evidence>
<dbReference type="Gene3D" id="1.10.510.10">
    <property type="entry name" value="Transferase(Phosphotransferase) domain 1"/>
    <property type="match status" value="1"/>
</dbReference>
<evidence type="ECO:0000256" key="3">
    <source>
        <dbReference type="ARBA" id="ARBA00022801"/>
    </source>
</evidence>
<dbReference type="InterPro" id="IPR041679">
    <property type="entry name" value="DNA2/NAM7-like_C"/>
</dbReference>
<dbReference type="InterPro" id="IPR041677">
    <property type="entry name" value="DNA2/NAM7_AAA_11"/>
</dbReference>
<evidence type="ECO:0000256" key="2">
    <source>
        <dbReference type="ARBA" id="ARBA00022741"/>
    </source>
</evidence>
<dbReference type="Gene3D" id="3.40.50.300">
    <property type="entry name" value="P-loop containing nucleotide triphosphate hydrolases"/>
    <property type="match status" value="2"/>
</dbReference>
<feature type="domain" description="Protein kinase" evidence="6">
    <location>
        <begin position="21"/>
        <end position="350"/>
    </location>
</feature>
<gene>
    <name evidence="7" type="ORF">CFP71_07655</name>
</gene>
<dbReference type="InterPro" id="IPR050534">
    <property type="entry name" value="Coronavir_polyprotein_1ab"/>
</dbReference>
<dbReference type="SUPFAM" id="SSF52540">
    <property type="entry name" value="P-loop containing nucleoside triphosphate hydrolases"/>
    <property type="match status" value="1"/>
</dbReference>
<name>A0A229SEV4_9PSEU</name>
<keyword evidence="2" id="KW-0547">Nucleotide-binding</keyword>
<comment type="caution">
    <text evidence="7">The sequence shown here is derived from an EMBL/GenBank/DDBJ whole genome shotgun (WGS) entry which is preliminary data.</text>
</comment>
<dbReference type="RefSeq" id="WP_093933125.1">
    <property type="nucleotide sequence ID" value="NZ_NMQT01000024.1"/>
</dbReference>
<dbReference type="GO" id="GO:0043139">
    <property type="term" value="F:5'-3' DNA helicase activity"/>
    <property type="evidence" value="ECO:0007669"/>
    <property type="project" value="TreeGrafter"/>
</dbReference>
<keyword evidence="8" id="KW-1185">Reference proteome</keyword>
<dbReference type="Proteomes" id="UP000215223">
    <property type="component" value="Unassembled WGS sequence"/>
</dbReference>
<dbReference type="InterPro" id="IPR000719">
    <property type="entry name" value="Prot_kinase_dom"/>
</dbReference>
<dbReference type="GO" id="GO:0004672">
    <property type="term" value="F:protein kinase activity"/>
    <property type="evidence" value="ECO:0007669"/>
    <property type="project" value="InterPro"/>
</dbReference>
<dbReference type="Pfam" id="PF13087">
    <property type="entry name" value="AAA_12"/>
    <property type="match status" value="1"/>
</dbReference>
<dbReference type="InterPro" id="IPR027417">
    <property type="entry name" value="P-loop_NTPase"/>
</dbReference>
<dbReference type="GO" id="GO:0005524">
    <property type="term" value="F:ATP binding"/>
    <property type="evidence" value="ECO:0007669"/>
    <property type="project" value="UniProtKB-KW"/>
</dbReference>
<dbReference type="Pfam" id="PF13086">
    <property type="entry name" value="AAA_11"/>
    <property type="match status" value="1"/>
</dbReference>
<evidence type="ECO:0000259" key="6">
    <source>
        <dbReference type="PROSITE" id="PS50011"/>
    </source>
</evidence>
<dbReference type="AlphaFoldDB" id="A0A229SEV4"/>
<comment type="similarity">
    <text evidence="1">Belongs to the DNA2/NAM7 helicase family.</text>
</comment>
<dbReference type="OrthoDB" id="3197455at2"/>
<dbReference type="PROSITE" id="PS50011">
    <property type="entry name" value="PROTEIN_KINASE_DOM"/>
    <property type="match status" value="1"/>
</dbReference>
<protein>
    <recommendedName>
        <fullName evidence="6">Protein kinase domain-containing protein</fullName>
    </recommendedName>
</protein>